<dbReference type="InterPro" id="IPR044861">
    <property type="entry name" value="IPNS-like_FE2OG_OXY"/>
</dbReference>
<evidence type="ECO:0000259" key="13">
    <source>
        <dbReference type="PROSITE" id="PS51471"/>
    </source>
</evidence>
<keyword evidence="12" id="KW-0408">Iron</keyword>
<evidence type="ECO:0000256" key="10">
    <source>
        <dbReference type="ARBA" id="ARBA00047725"/>
    </source>
</evidence>
<sequence length="321" mass="36009">MSSTNETGGSLPIIDLSLLSGTEQQRQALTSSLTEACLHTGFFYIREHGIPPELIDQVFRESQALFNLPKEHKQAIHKAHSRANRGYESMRGQTLETGAPPDLKEGFYIGEELDETDPRVQAGRFNQGGNQWPETLPGFRNTMTSYFNAMNQLSTRIMEALALTLDLKPDFFTDFCHQPLSTLRLLHYPPQPAQPAPGEKGCGAHTDFGGITVLLLDDKPGLQVWDVRCEQWIEAKPIPGTFVVNLGDMIARWTNDCYRSTLHRVVNTSGAERYSVPFFFSGNPDHTVTCLPTCLSEGEQPHYPSTTVEAHLMEMYRRTYA</sequence>
<keyword evidence="15" id="KW-1185">Reference proteome</keyword>
<evidence type="ECO:0000256" key="3">
    <source>
        <dbReference type="ARBA" id="ARBA00011245"/>
    </source>
</evidence>
<dbReference type="SUPFAM" id="SSF51197">
    <property type="entry name" value="Clavaminate synthase-like"/>
    <property type="match status" value="1"/>
</dbReference>
<evidence type="ECO:0000256" key="7">
    <source>
        <dbReference type="ARBA" id="ARBA00022666"/>
    </source>
</evidence>
<dbReference type="Pfam" id="PF14226">
    <property type="entry name" value="DIOX_N"/>
    <property type="match status" value="1"/>
</dbReference>
<comment type="caution">
    <text evidence="14">The sequence shown here is derived from an EMBL/GenBank/DDBJ whole genome shotgun (WGS) entry which is preliminary data.</text>
</comment>
<evidence type="ECO:0000256" key="12">
    <source>
        <dbReference type="RuleBase" id="RU003682"/>
    </source>
</evidence>
<comment type="catalytic activity">
    <reaction evidence="11">
        <text>L-arginine + 2-oxoglutarate + O2 = guanidine + L-glutamate 5-semialdehyde + succinate + CO2</text>
        <dbReference type="Rhea" id="RHEA:31535"/>
        <dbReference type="ChEBI" id="CHEBI:15379"/>
        <dbReference type="ChEBI" id="CHEBI:16526"/>
        <dbReference type="ChEBI" id="CHEBI:16810"/>
        <dbReference type="ChEBI" id="CHEBI:30031"/>
        <dbReference type="ChEBI" id="CHEBI:30087"/>
        <dbReference type="ChEBI" id="CHEBI:32682"/>
        <dbReference type="ChEBI" id="CHEBI:58066"/>
        <dbReference type="EC" id="1.14.20.7"/>
    </reaction>
</comment>
<feature type="domain" description="Fe2OG dioxygenase" evidence="13">
    <location>
        <begin position="178"/>
        <end position="282"/>
    </location>
</feature>
<evidence type="ECO:0000313" key="15">
    <source>
        <dbReference type="Proteomes" id="UP000199211"/>
    </source>
</evidence>
<evidence type="ECO:0000313" key="14">
    <source>
        <dbReference type="EMBL" id="SFL64941.1"/>
    </source>
</evidence>
<proteinExistence type="inferred from homology"/>
<evidence type="ECO:0000256" key="6">
    <source>
        <dbReference type="ARBA" id="ARBA00019045"/>
    </source>
</evidence>
<keyword evidence="12" id="KW-0560">Oxidoreductase</keyword>
<dbReference type="InterPro" id="IPR026992">
    <property type="entry name" value="DIOX_N"/>
</dbReference>
<name>A0ABY1FN30_9GAMM</name>
<dbReference type="EC" id="1.14.20.7" evidence="4"/>
<evidence type="ECO:0000256" key="8">
    <source>
        <dbReference type="ARBA" id="ARBA00031011"/>
    </source>
</evidence>
<evidence type="ECO:0000256" key="9">
    <source>
        <dbReference type="ARBA" id="ARBA00031282"/>
    </source>
</evidence>
<dbReference type="InterPro" id="IPR005123">
    <property type="entry name" value="Oxoglu/Fe-dep_dioxygenase_dom"/>
</dbReference>
<comment type="subunit">
    <text evidence="3">Monomer.</text>
</comment>
<accession>A0ABY1FN30</accession>
<comment type="similarity">
    <text evidence="12">Belongs to the iron/ascorbate-dependent oxidoreductase family.</text>
</comment>
<evidence type="ECO:0000256" key="5">
    <source>
        <dbReference type="ARBA" id="ARBA00012531"/>
    </source>
</evidence>
<protein>
    <recommendedName>
        <fullName evidence="6">2-oxoglutarate-dependent ethylene/succinate-forming enzyme</fullName>
        <ecNumber evidence="5">1.13.12.19</ecNumber>
        <ecNumber evidence="4">1.14.20.7</ecNumber>
    </recommendedName>
    <alternativeName>
        <fullName evidence="8">2-oxoglutarate dioxygenase (ethylene-forming)</fullName>
    </alternativeName>
    <alternativeName>
        <fullName evidence="9">2-oxoglutarate/L-arginine monooxygenase/decarboxylase (succinate-forming)</fullName>
    </alternativeName>
</protein>
<keyword evidence="7" id="KW-0266">Ethylene biosynthesis</keyword>
<dbReference type="Pfam" id="PF03171">
    <property type="entry name" value="2OG-FeII_Oxy"/>
    <property type="match status" value="1"/>
</dbReference>
<dbReference type="Gene3D" id="2.60.120.330">
    <property type="entry name" value="B-lactam Antibiotic, Isopenicillin N Synthase, Chain"/>
    <property type="match status" value="1"/>
</dbReference>
<evidence type="ECO:0000256" key="11">
    <source>
        <dbReference type="ARBA" id="ARBA00049359"/>
    </source>
</evidence>
<dbReference type="EMBL" id="FOTV01000006">
    <property type="protein sequence ID" value="SFL64941.1"/>
    <property type="molecule type" value="Genomic_DNA"/>
</dbReference>
<reference evidence="14 15" key="1">
    <citation type="submission" date="2016-10" db="EMBL/GenBank/DDBJ databases">
        <authorList>
            <person name="Varghese N."/>
            <person name="Submissions S."/>
        </authorList>
    </citation>
    <scope>NUCLEOTIDE SEQUENCE [LARGE SCALE GENOMIC DNA]</scope>
    <source>
        <strain evidence="14 15">DSM 26291</strain>
    </source>
</reference>
<organism evidence="14 15">
    <name type="scientific">Marinobacter salarius</name>
    <dbReference type="NCBI Taxonomy" id="1420917"/>
    <lineage>
        <taxon>Bacteria</taxon>
        <taxon>Pseudomonadati</taxon>
        <taxon>Pseudomonadota</taxon>
        <taxon>Gammaproteobacteria</taxon>
        <taxon>Pseudomonadales</taxon>
        <taxon>Marinobacteraceae</taxon>
        <taxon>Marinobacter</taxon>
    </lineage>
</organism>
<comment type="pathway">
    <text evidence="2">Alkene biosynthesis; ethylene biosynthesis via 2-oxoglutarate.</text>
</comment>
<dbReference type="InterPro" id="IPR027443">
    <property type="entry name" value="IPNS-like_sf"/>
</dbReference>
<evidence type="ECO:0000256" key="1">
    <source>
        <dbReference type="ARBA" id="ARBA00001954"/>
    </source>
</evidence>
<dbReference type="PRINTS" id="PR00682">
    <property type="entry name" value="IPNSYNTHASE"/>
</dbReference>
<gene>
    <name evidence="14" type="ORF">SAMN04487868_1063</name>
</gene>
<comment type="catalytic activity">
    <reaction evidence="10">
        <text>2-oxoglutarate + O2 + 2 H(+) = ethene + 3 CO2 + H2O</text>
        <dbReference type="Rhea" id="RHEA:31523"/>
        <dbReference type="ChEBI" id="CHEBI:15377"/>
        <dbReference type="ChEBI" id="CHEBI:15378"/>
        <dbReference type="ChEBI" id="CHEBI:15379"/>
        <dbReference type="ChEBI" id="CHEBI:16526"/>
        <dbReference type="ChEBI" id="CHEBI:16810"/>
        <dbReference type="ChEBI" id="CHEBI:18153"/>
        <dbReference type="EC" id="1.13.12.19"/>
    </reaction>
</comment>
<dbReference type="PANTHER" id="PTHR47990">
    <property type="entry name" value="2-OXOGLUTARATE (2OG) AND FE(II)-DEPENDENT OXYGENASE SUPERFAMILY PROTEIN-RELATED"/>
    <property type="match status" value="1"/>
</dbReference>
<dbReference type="Proteomes" id="UP000199211">
    <property type="component" value="Unassembled WGS sequence"/>
</dbReference>
<evidence type="ECO:0000256" key="2">
    <source>
        <dbReference type="ARBA" id="ARBA00004767"/>
    </source>
</evidence>
<keyword evidence="12" id="KW-0479">Metal-binding</keyword>
<dbReference type="EC" id="1.13.12.19" evidence="5"/>
<dbReference type="PROSITE" id="PS51471">
    <property type="entry name" value="FE2OG_OXY"/>
    <property type="match status" value="1"/>
</dbReference>
<evidence type="ECO:0000256" key="4">
    <source>
        <dbReference type="ARBA" id="ARBA00012293"/>
    </source>
</evidence>
<dbReference type="RefSeq" id="WP_041332592.1">
    <property type="nucleotide sequence ID" value="NZ_CP136693.1"/>
</dbReference>
<comment type="cofactor">
    <cofactor evidence="1">
        <name>Fe(2+)</name>
        <dbReference type="ChEBI" id="CHEBI:29033"/>
    </cofactor>
</comment>
<dbReference type="InterPro" id="IPR050231">
    <property type="entry name" value="Iron_ascorbate_oxido_reductase"/>
</dbReference>